<dbReference type="RefSeq" id="WP_006526426.1">
    <property type="nucleotide sequence ID" value="NZ_CABJCF010000002.1"/>
</dbReference>
<evidence type="ECO:0000259" key="5">
    <source>
        <dbReference type="Pfam" id="PF17384"/>
    </source>
</evidence>
<feature type="domain" description="Ribosome maturation factor RimP N-terminal" evidence="4">
    <location>
        <begin position="12"/>
        <end position="81"/>
    </location>
</feature>
<dbReference type="Gene3D" id="2.30.30.180">
    <property type="entry name" value="Ribosome maturation factor RimP, C-terminal domain"/>
    <property type="match status" value="1"/>
</dbReference>
<dbReference type="InterPro" id="IPR028989">
    <property type="entry name" value="RimP_N"/>
</dbReference>
<dbReference type="InterPro" id="IPR028998">
    <property type="entry name" value="RimP_C"/>
</dbReference>
<accession>A0A412PEL9</accession>
<dbReference type="EMBL" id="QRWX01000002">
    <property type="protein sequence ID" value="RGT56059.1"/>
    <property type="molecule type" value="Genomic_DNA"/>
</dbReference>
<dbReference type="AlphaFoldDB" id="A0A412PEL9"/>
<dbReference type="SUPFAM" id="SSF74942">
    <property type="entry name" value="YhbC-like, C-terminal domain"/>
    <property type="match status" value="1"/>
</dbReference>
<protein>
    <recommendedName>
        <fullName evidence="3">Ribosome maturation factor RimP</fullName>
    </recommendedName>
</protein>
<name>A0A412PEL9_9FIRM</name>
<dbReference type="GO" id="GO:0000028">
    <property type="term" value="P:ribosomal small subunit assembly"/>
    <property type="evidence" value="ECO:0007669"/>
    <property type="project" value="TreeGrafter"/>
</dbReference>
<dbReference type="InterPro" id="IPR036847">
    <property type="entry name" value="RimP_C_sf"/>
</dbReference>
<comment type="function">
    <text evidence="3">Required for maturation of 30S ribosomal subunits.</text>
</comment>
<reference evidence="6 7" key="1">
    <citation type="submission" date="2018-08" db="EMBL/GenBank/DDBJ databases">
        <title>A genome reference for cultivated species of the human gut microbiota.</title>
        <authorList>
            <person name="Zou Y."/>
            <person name="Xue W."/>
            <person name="Luo G."/>
        </authorList>
    </citation>
    <scope>NUCLEOTIDE SEQUENCE [LARGE SCALE GENOMIC DNA]</scope>
    <source>
        <strain evidence="6 7">AF18-46</strain>
    </source>
</reference>
<dbReference type="Pfam" id="PF17384">
    <property type="entry name" value="DUF150_C"/>
    <property type="match status" value="1"/>
</dbReference>
<dbReference type="InterPro" id="IPR035956">
    <property type="entry name" value="RimP_N_sf"/>
</dbReference>
<dbReference type="PANTHER" id="PTHR33867">
    <property type="entry name" value="RIBOSOME MATURATION FACTOR RIMP"/>
    <property type="match status" value="1"/>
</dbReference>
<dbReference type="CDD" id="cd01734">
    <property type="entry name" value="YlxS_C"/>
    <property type="match status" value="1"/>
</dbReference>
<feature type="domain" description="Ribosome maturation factor RimP C-terminal" evidence="5">
    <location>
        <begin position="88"/>
        <end position="152"/>
    </location>
</feature>
<evidence type="ECO:0000259" key="4">
    <source>
        <dbReference type="Pfam" id="PF02576"/>
    </source>
</evidence>
<organism evidence="6 7">
    <name type="scientific">Solobacterium moorei</name>
    <dbReference type="NCBI Taxonomy" id="102148"/>
    <lineage>
        <taxon>Bacteria</taxon>
        <taxon>Bacillati</taxon>
        <taxon>Bacillota</taxon>
        <taxon>Erysipelotrichia</taxon>
        <taxon>Erysipelotrichales</taxon>
        <taxon>Erysipelotrichaceae</taxon>
        <taxon>Solobacterium</taxon>
    </lineage>
</organism>
<evidence type="ECO:0000256" key="2">
    <source>
        <dbReference type="ARBA" id="ARBA00022517"/>
    </source>
</evidence>
<gene>
    <name evidence="3" type="primary">rimP</name>
    <name evidence="6" type="ORF">DWX20_04425</name>
</gene>
<evidence type="ECO:0000313" key="7">
    <source>
        <dbReference type="Proteomes" id="UP000284731"/>
    </source>
</evidence>
<keyword evidence="1 3" id="KW-0963">Cytoplasm</keyword>
<dbReference type="GO" id="GO:0006412">
    <property type="term" value="P:translation"/>
    <property type="evidence" value="ECO:0007669"/>
    <property type="project" value="TreeGrafter"/>
</dbReference>
<dbReference type="Gene3D" id="3.30.300.70">
    <property type="entry name" value="RimP-like superfamily, N-terminal"/>
    <property type="match status" value="1"/>
</dbReference>
<evidence type="ECO:0000313" key="6">
    <source>
        <dbReference type="EMBL" id="RGT56059.1"/>
    </source>
</evidence>
<evidence type="ECO:0000256" key="1">
    <source>
        <dbReference type="ARBA" id="ARBA00022490"/>
    </source>
</evidence>
<dbReference type="PANTHER" id="PTHR33867:SF1">
    <property type="entry name" value="RIBOSOME MATURATION FACTOR RIMP"/>
    <property type="match status" value="1"/>
</dbReference>
<dbReference type="Proteomes" id="UP000284731">
    <property type="component" value="Unassembled WGS sequence"/>
</dbReference>
<sequence length="153" mass="17737">MENIDKLTKLFQPVFDECHVRLYEIVWLGNEKTLQVAIDNDAHAIDLDICAEVSEKLGVVLDKYDPIKEEYSLEVCSPGAEREIKDYAEFEQLVDEYIYVELKEPFKNMVEITGYVRSASVDAIELEYRDKAVKRTATIEKNNIRFARLAIKL</sequence>
<comment type="subcellular location">
    <subcellularLocation>
        <location evidence="3">Cytoplasm</location>
    </subcellularLocation>
</comment>
<dbReference type="HAMAP" id="MF_01077">
    <property type="entry name" value="RimP"/>
    <property type="match status" value="1"/>
</dbReference>
<dbReference type="GO" id="GO:0005829">
    <property type="term" value="C:cytosol"/>
    <property type="evidence" value="ECO:0007669"/>
    <property type="project" value="TreeGrafter"/>
</dbReference>
<dbReference type="Pfam" id="PF02576">
    <property type="entry name" value="RimP_N"/>
    <property type="match status" value="1"/>
</dbReference>
<dbReference type="SUPFAM" id="SSF75420">
    <property type="entry name" value="YhbC-like, N-terminal domain"/>
    <property type="match status" value="1"/>
</dbReference>
<keyword evidence="2 3" id="KW-0690">Ribosome biogenesis</keyword>
<evidence type="ECO:0000256" key="3">
    <source>
        <dbReference type="HAMAP-Rule" id="MF_01077"/>
    </source>
</evidence>
<comment type="caution">
    <text evidence="6">The sequence shown here is derived from an EMBL/GenBank/DDBJ whole genome shotgun (WGS) entry which is preliminary data.</text>
</comment>
<comment type="similarity">
    <text evidence="3">Belongs to the RimP family.</text>
</comment>
<proteinExistence type="inferred from homology"/>
<dbReference type="InterPro" id="IPR003728">
    <property type="entry name" value="Ribosome_maturation_RimP"/>
</dbReference>